<dbReference type="EMBL" id="BARV01026921">
    <property type="protein sequence ID" value="GAI45672.1"/>
    <property type="molecule type" value="Genomic_DNA"/>
</dbReference>
<evidence type="ECO:0000313" key="1">
    <source>
        <dbReference type="EMBL" id="GAI45672.1"/>
    </source>
</evidence>
<organism evidence="1">
    <name type="scientific">marine sediment metagenome</name>
    <dbReference type="NCBI Taxonomy" id="412755"/>
    <lineage>
        <taxon>unclassified sequences</taxon>
        <taxon>metagenomes</taxon>
        <taxon>ecological metagenomes</taxon>
    </lineage>
</organism>
<evidence type="ECO:0008006" key="2">
    <source>
        <dbReference type="Google" id="ProtNLM"/>
    </source>
</evidence>
<proteinExistence type="predicted"/>
<reference evidence="1" key="1">
    <citation type="journal article" date="2014" name="Front. Microbiol.">
        <title>High frequency of phylogenetically diverse reductive dehalogenase-homologous genes in deep subseafloor sedimentary metagenomes.</title>
        <authorList>
            <person name="Kawai M."/>
            <person name="Futagami T."/>
            <person name="Toyoda A."/>
            <person name="Takaki Y."/>
            <person name="Nishi S."/>
            <person name="Hori S."/>
            <person name="Arai W."/>
            <person name="Tsubouchi T."/>
            <person name="Morono Y."/>
            <person name="Uchiyama I."/>
            <person name="Ito T."/>
            <person name="Fujiyama A."/>
            <person name="Inagaki F."/>
            <person name="Takami H."/>
        </authorList>
    </citation>
    <scope>NUCLEOTIDE SEQUENCE</scope>
    <source>
        <strain evidence="1">Expedition CK06-06</strain>
    </source>
</reference>
<feature type="non-terminal residue" evidence="1">
    <location>
        <position position="126"/>
    </location>
</feature>
<protein>
    <recommendedName>
        <fullName evidence="2">SIR2-like domain-containing protein</fullName>
    </recommendedName>
</protein>
<dbReference type="AlphaFoldDB" id="X1NNS8"/>
<accession>X1NNS8</accession>
<sequence>MEINSNSIFLLGAGFTKSVYPNAPLNVELLKAIIDSGGNTISKYRGRYNTNDIEVLLTRLDLDAINSKEMKGDRSKIEAEISSYFSQYRFFKLSDEIPSWLKIFANNILRSNDAIVSLNYDCFLEV</sequence>
<name>X1NNS8_9ZZZZ</name>
<comment type="caution">
    <text evidence="1">The sequence shown here is derived from an EMBL/GenBank/DDBJ whole genome shotgun (WGS) entry which is preliminary data.</text>
</comment>
<gene>
    <name evidence="1" type="ORF">S06H3_43404</name>
</gene>